<evidence type="ECO:0000313" key="2">
    <source>
        <dbReference type="Proteomes" id="UP000789706"/>
    </source>
</evidence>
<name>A0A9N9DT44_9GLOM</name>
<gene>
    <name evidence="1" type="ORF">DEBURN_LOCUS11471</name>
</gene>
<proteinExistence type="predicted"/>
<dbReference type="EMBL" id="CAJVPK010006560">
    <property type="protein sequence ID" value="CAG8651523.1"/>
    <property type="molecule type" value="Genomic_DNA"/>
</dbReference>
<organism evidence="1 2">
    <name type="scientific">Diversispora eburnea</name>
    <dbReference type="NCBI Taxonomy" id="1213867"/>
    <lineage>
        <taxon>Eukaryota</taxon>
        <taxon>Fungi</taxon>
        <taxon>Fungi incertae sedis</taxon>
        <taxon>Mucoromycota</taxon>
        <taxon>Glomeromycotina</taxon>
        <taxon>Glomeromycetes</taxon>
        <taxon>Diversisporales</taxon>
        <taxon>Diversisporaceae</taxon>
        <taxon>Diversispora</taxon>
    </lineage>
</organism>
<dbReference type="OrthoDB" id="2480437at2759"/>
<evidence type="ECO:0000313" key="1">
    <source>
        <dbReference type="EMBL" id="CAG8651523.1"/>
    </source>
</evidence>
<accession>A0A9N9DT44</accession>
<protein>
    <submittedName>
        <fullName evidence="1">3811_t:CDS:1</fullName>
    </submittedName>
</protein>
<comment type="caution">
    <text evidence="1">The sequence shown here is derived from an EMBL/GenBank/DDBJ whole genome shotgun (WGS) entry which is preliminary data.</text>
</comment>
<feature type="non-terminal residue" evidence="1">
    <location>
        <position position="1"/>
    </location>
</feature>
<dbReference type="AlphaFoldDB" id="A0A9N9DT44"/>
<dbReference type="Proteomes" id="UP000789706">
    <property type="component" value="Unassembled WGS sequence"/>
</dbReference>
<keyword evidence="2" id="KW-1185">Reference proteome</keyword>
<sequence length="43" mass="5148">SILGRWKKQIITDRVVTTKENREIEILTSPTKIKKQIKEHMEK</sequence>
<reference evidence="1" key="1">
    <citation type="submission" date="2021-06" db="EMBL/GenBank/DDBJ databases">
        <authorList>
            <person name="Kallberg Y."/>
            <person name="Tangrot J."/>
            <person name="Rosling A."/>
        </authorList>
    </citation>
    <scope>NUCLEOTIDE SEQUENCE</scope>
    <source>
        <strain evidence="1">AZ414A</strain>
    </source>
</reference>